<reference evidence="4 7" key="2">
    <citation type="submission" date="2020-01" db="EMBL/GenBank/DDBJ databases">
        <authorList>
            <consortium name="PulseNet: The National Subtyping Network for Foodborne Disease Surveillance"/>
            <person name="Tarr C.L."/>
            <person name="Trees E."/>
            <person name="Katz L.S."/>
            <person name="Carleton-Romer H.A."/>
            <person name="Stroika S."/>
            <person name="Kucerova Z."/>
            <person name="Roache K.F."/>
            <person name="Sabol A.L."/>
            <person name="Besser J."/>
            <person name="Gerner-Smidt P."/>
        </authorList>
    </citation>
    <scope>NUCLEOTIDE SEQUENCE [LARGE SCALE GENOMIC DNA]</scope>
    <source>
        <strain evidence="4 7">PNUSAC014094</strain>
    </source>
</reference>
<dbReference type="PROSITE" id="PS50110">
    <property type="entry name" value="RESPONSE_REGULATORY"/>
    <property type="match status" value="1"/>
</dbReference>
<dbReference type="SUPFAM" id="SSF50341">
    <property type="entry name" value="CheW-like"/>
    <property type="match status" value="1"/>
</dbReference>
<proteinExistence type="predicted"/>
<dbReference type="SMART" id="SM00260">
    <property type="entry name" value="CheW"/>
    <property type="match status" value="1"/>
</dbReference>
<dbReference type="InterPro" id="IPR024181">
    <property type="entry name" value="Chemotax_regulator_CheV"/>
</dbReference>
<dbReference type="SUPFAM" id="SSF52172">
    <property type="entry name" value="CheY-like"/>
    <property type="match status" value="1"/>
</dbReference>
<dbReference type="PROSITE" id="PS50851">
    <property type="entry name" value="CHEW"/>
    <property type="match status" value="1"/>
</dbReference>
<dbReference type="AlphaFoldDB" id="A0A5C4YC99"/>
<dbReference type="Pfam" id="PF01584">
    <property type="entry name" value="CheW"/>
    <property type="match status" value="1"/>
</dbReference>
<dbReference type="Gene3D" id="3.40.50.2300">
    <property type="match status" value="1"/>
</dbReference>
<evidence type="ECO:0000313" key="4">
    <source>
        <dbReference type="EMBL" id="EDP8234192.1"/>
    </source>
</evidence>
<dbReference type="SMART" id="SM00448">
    <property type="entry name" value="REC"/>
    <property type="match status" value="1"/>
</dbReference>
<dbReference type="GO" id="GO:0000160">
    <property type="term" value="P:phosphorelay signal transduction system"/>
    <property type="evidence" value="ECO:0007669"/>
    <property type="project" value="InterPro"/>
</dbReference>
<evidence type="ECO:0000313" key="5">
    <source>
        <dbReference type="EMBL" id="TNO40538.1"/>
    </source>
</evidence>
<dbReference type="RefSeq" id="WP_061209784.1">
    <property type="nucleotide sequence ID" value="NZ_BCNK01000001.1"/>
</dbReference>
<dbReference type="InterPro" id="IPR036061">
    <property type="entry name" value="CheW-like_dom_sf"/>
</dbReference>
<dbReference type="InterPro" id="IPR011006">
    <property type="entry name" value="CheY-like_superfamily"/>
</dbReference>
<dbReference type="EMBL" id="VEVS01000051">
    <property type="protein sequence ID" value="TNO40538.1"/>
    <property type="molecule type" value="Genomic_DNA"/>
</dbReference>
<feature type="domain" description="Response regulatory" evidence="2">
    <location>
        <begin position="183"/>
        <end position="310"/>
    </location>
</feature>
<evidence type="ECO:0000313" key="7">
    <source>
        <dbReference type="Proteomes" id="UP000478805"/>
    </source>
</evidence>
<dbReference type="PANTHER" id="PTHR47233">
    <property type="entry name" value="CHEMOTAXIS PROTEIN CHEV"/>
    <property type="match status" value="1"/>
</dbReference>
<feature type="domain" description="CheW-like" evidence="3">
    <location>
        <begin position="16"/>
        <end position="165"/>
    </location>
</feature>
<evidence type="ECO:0000259" key="3">
    <source>
        <dbReference type="PROSITE" id="PS50851"/>
    </source>
</evidence>
<dbReference type="Proteomes" id="UP000478805">
    <property type="component" value="Unassembled WGS sequence"/>
</dbReference>
<feature type="modified residue" description="4-aspartylphosphate" evidence="1">
    <location>
        <position position="242"/>
    </location>
</feature>
<dbReference type="GO" id="GO:0006935">
    <property type="term" value="P:chemotaxis"/>
    <property type="evidence" value="ECO:0007669"/>
    <property type="project" value="InterPro"/>
</dbReference>
<evidence type="ECO:0000313" key="6">
    <source>
        <dbReference type="Proteomes" id="UP000312397"/>
    </source>
</evidence>
<name>A0A5C4YC99_CAMJU</name>
<protein>
    <submittedName>
        <fullName evidence="5">Chemotaxis protein CheV</fullName>
    </submittedName>
    <submittedName>
        <fullName evidence="4">Response regulator</fullName>
    </submittedName>
</protein>
<dbReference type="InterPro" id="IPR001789">
    <property type="entry name" value="Sig_transdc_resp-reg_receiver"/>
</dbReference>
<dbReference type="PIRSF" id="PIRSF002867">
    <property type="entry name" value="CheV"/>
    <property type="match status" value="1"/>
</dbReference>
<keyword evidence="1" id="KW-0597">Phosphoprotein</keyword>
<evidence type="ECO:0000259" key="2">
    <source>
        <dbReference type="PROSITE" id="PS50110"/>
    </source>
</evidence>
<dbReference type="Gene3D" id="2.30.30.40">
    <property type="entry name" value="SH3 Domains"/>
    <property type="match status" value="1"/>
</dbReference>
<comment type="caution">
    <text evidence="5">The sequence shown here is derived from an EMBL/GenBank/DDBJ whole genome shotgun (WGS) entry which is preliminary data.</text>
</comment>
<dbReference type="EMBL" id="AANOVI010000003">
    <property type="protein sequence ID" value="EDP8234192.1"/>
    <property type="molecule type" value="Genomic_DNA"/>
</dbReference>
<dbReference type="Proteomes" id="UP000312397">
    <property type="component" value="Unassembled WGS sequence"/>
</dbReference>
<dbReference type="Gene3D" id="2.40.50.180">
    <property type="entry name" value="CheA-289, Domain 4"/>
    <property type="match status" value="1"/>
</dbReference>
<dbReference type="PANTHER" id="PTHR47233:SF3">
    <property type="entry name" value="CHEMOTAXIS PROTEIN CHEV"/>
    <property type="match status" value="1"/>
</dbReference>
<sequence>MFDENIVKTGSNEMELVDFRIFKQGHDKVYEGIYGVNVSKVREIIKIPSLTELPGVPDYIEGIFDLRGVVIPVVNLAKWMQITEPESTMLKPRVIITEFSNILIGFIVHEAKRIRRINWKDIEPATFSTGSGALDKGKITGVTRIENDEVLLILDLESVVEDLGIYVPKTDIDFGKIEKFTGTALILDDSMTARKRVKEMMQQMGFQVVEAKDGVEGINKLEELSQVYGESLNDTLKIIVSDVEMPRMDGFHFAARIKEDPRFKDIPIVFNSSLSNEFMNDKGVQETGGEGYLVKFNASDFFNEIAKVIKKHQSQEQGVKYGRYARNT</sequence>
<organism evidence="5 6">
    <name type="scientific">Campylobacter jejuni</name>
    <dbReference type="NCBI Taxonomy" id="197"/>
    <lineage>
        <taxon>Bacteria</taxon>
        <taxon>Pseudomonadati</taxon>
        <taxon>Campylobacterota</taxon>
        <taxon>Epsilonproteobacteria</taxon>
        <taxon>Campylobacterales</taxon>
        <taxon>Campylobacteraceae</taxon>
        <taxon>Campylobacter</taxon>
    </lineage>
</organism>
<evidence type="ECO:0000256" key="1">
    <source>
        <dbReference type="PROSITE-ProRule" id="PRU00169"/>
    </source>
</evidence>
<reference evidence="5 6" key="1">
    <citation type="submission" date="2019-06" db="EMBL/GenBank/DDBJ databases">
        <title>Epidemiology of MDR Campylobacter spp.</title>
        <authorList>
            <person name="Addetia A."/>
            <person name="Greninger A."/>
            <person name="Fang F."/>
        </authorList>
    </citation>
    <scope>NUCLEOTIDE SEQUENCE [LARGE SCALE GENOMIC DNA]</scope>
    <source>
        <strain evidence="5 6">HMC314</strain>
    </source>
</reference>
<dbReference type="InterPro" id="IPR002545">
    <property type="entry name" value="CheW-lke_dom"/>
</dbReference>
<gene>
    <name evidence="5" type="ORF">FH034_09505</name>
    <name evidence="4" type="ORF">GSU20_04225</name>
</gene>
<dbReference type="Pfam" id="PF00072">
    <property type="entry name" value="Response_reg"/>
    <property type="match status" value="1"/>
</dbReference>
<accession>A0A5C4YC99</accession>